<dbReference type="Pfam" id="PF06904">
    <property type="entry name" value="Extensin-like_C"/>
    <property type="match status" value="1"/>
</dbReference>
<accession>A0A0P1EQL9</accession>
<proteinExistence type="predicted"/>
<dbReference type="AlphaFoldDB" id="A0A0P1EQL9"/>
<evidence type="ECO:0000259" key="1">
    <source>
        <dbReference type="Pfam" id="PF06904"/>
    </source>
</evidence>
<name>A0A0P1EQL9_9RHOB</name>
<evidence type="ECO:0000313" key="2">
    <source>
        <dbReference type="EMBL" id="CUH52766.1"/>
    </source>
</evidence>
<gene>
    <name evidence="2" type="ORF">SHM7688_02213</name>
</gene>
<dbReference type="InterPro" id="IPR009683">
    <property type="entry name" value="Extensin-like_C"/>
</dbReference>
<dbReference type="EMBL" id="CYPW01000024">
    <property type="protein sequence ID" value="CUH52766.1"/>
    <property type="molecule type" value="Genomic_DNA"/>
</dbReference>
<keyword evidence="3" id="KW-1185">Reference proteome</keyword>
<feature type="domain" description="Extensin-like C-terminal" evidence="1">
    <location>
        <begin position="94"/>
        <end position="164"/>
    </location>
</feature>
<organism evidence="2 3">
    <name type="scientific">Shimia marina</name>
    <dbReference type="NCBI Taxonomy" id="321267"/>
    <lineage>
        <taxon>Bacteria</taxon>
        <taxon>Pseudomonadati</taxon>
        <taxon>Pseudomonadota</taxon>
        <taxon>Alphaproteobacteria</taxon>
        <taxon>Rhodobacterales</taxon>
        <taxon>Roseobacteraceae</taxon>
    </lineage>
</organism>
<dbReference type="Proteomes" id="UP000054823">
    <property type="component" value="Unassembled WGS sequence"/>
</dbReference>
<sequence>METSNPTPDAYPPGNLFGKQDQMPIQRIKALAGVPILYDREPDSNYGHTGYPLRPYVDAKFAVAADRAFQEMFLSLAAAGVGEVTSILTGGISRSGGGVGYHERKRAFDLDGLVFSDGQTWVANSFNTRRFEYLIIEAHLRRAFGTVLTYGYDQRFEDHIHFDNGDPIGFRKHSKSRTLFLQNALRYLFDQELECDGTYGPETQQAERAVRAELNLGALSIRDNWDHFLTASIEALEERLSMPAIVKAFS</sequence>
<evidence type="ECO:0000313" key="3">
    <source>
        <dbReference type="Proteomes" id="UP000054823"/>
    </source>
</evidence>
<protein>
    <recommendedName>
        <fullName evidence="1">Extensin-like C-terminal domain-containing protein</fullName>
    </recommendedName>
</protein>
<reference evidence="2 3" key="1">
    <citation type="submission" date="2015-09" db="EMBL/GenBank/DDBJ databases">
        <authorList>
            <consortium name="Swine Surveillance"/>
        </authorList>
    </citation>
    <scope>NUCLEOTIDE SEQUENCE [LARGE SCALE GENOMIC DNA]</scope>
    <source>
        <strain evidence="2 3">CECT 7688</strain>
    </source>
</reference>